<dbReference type="EMBL" id="LJIW01000002">
    <property type="protein sequence ID" value="PNG92179.1"/>
    <property type="molecule type" value="Genomic_DNA"/>
</dbReference>
<evidence type="ECO:0000259" key="1">
    <source>
        <dbReference type="Pfam" id="PF05685"/>
    </source>
</evidence>
<comment type="caution">
    <text evidence="2">The sequence shown here is derived from an EMBL/GenBank/DDBJ whole genome shotgun (WGS) entry which is preliminary data.</text>
</comment>
<dbReference type="PANTHER" id="PTHR35400">
    <property type="entry name" value="SLR1083 PROTEIN"/>
    <property type="match status" value="1"/>
</dbReference>
<sequence length="196" mass="21003">MSVTGTRIDDHVGPWTVVDVLALPAHPARARYELVDGVLYISPAPGLAHQIVSSALRGQINAGSTRSGARFLTAGAVMVANDSRLFIPDIAVVDRAVVSRHTLAAPLETMLLLLGEIVSPLSRAADRILKPALYAQAKVPAYWRVEMEPDLCVVVHELDGGTYREAATITGRASVDVAGEFTVDLDLDVVRRELEG</sequence>
<reference evidence="2 3" key="1">
    <citation type="submission" date="2015-09" db="EMBL/GenBank/DDBJ databases">
        <title>Genome sequence, genome mining and natural product profiling of a biocontrol bacterium Streptomyces malaysiensis F913.</title>
        <authorList>
            <person name="Xu Y."/>
            <person name="Wei J."/>
            <person name="Xie J."/>
            <person name="Li T."/>
            <person name="Zhou Z."/>
        </authorList>
    </citation>
    <scope>NUCLEOTIDE SEQUENCE [LARGE SCALE GENOMIC DNA]</scope>
    <source>
        <strain evidence="2 3">F913</strain>
    </source>
</reference>
<dbReference type="CDD" id="cd06260">
    <property type="entry name" value="DUF820-like"/>
    <property type="match status" value="1"/>
</dbReference>
<dbReference type="Gene3D" id="3.90.1570.10">
    <property type="entry name" value="tt1808, chain A"/>
    <property type="match status" value="1"/>
</dbReference>
<dbReference type="Pfam" id="PF05685">
    <property type="entry name" value="Uma2"/>
    <property type="match status" value="1"/>
</dbReference>
<dbReference type="InterPro" id="IPR008538">
    <property type="entry name" value="Uma2"/>
</dbReference>
<organism evidence="2 3">
    <name type="scientific">Streptomyces malaysiensis</name>
    <dbReference type="NCBI Taxonomy" id="92644"/>
    <lineage>
        <taxon>Bacteria</taxon>
        <taxon>Bacillati</taxon>
        <taxon>Actinomycetota</taxon>
        <taxon>Actinomycetes</taxon>
        <taxon>Kitasatosporales</taxon>
        <taxon>Streptomycetaceae</taxon>
        <taxon>Streptomyces</taxon>
        <taxon>Streptomyces violaceusniger group</taxon>
    </lineage>
</organism>
<protein>
    <recommendedName>
        <fullName evidence="1">Putative restriction endonuclease domain-containing protein</fullName>
    </recommendedName>
</protein>
<dbReference type="PANTHER" id="PTHR35400:SF3">
    <property type="entry name" value="SLL1072 PROTEIN"/>
    <property type="match status" value="1"/>
</dbReference>
<dbReference type="InterPro" id="IPR012296">
    <property type="entry name" value="Nuclease_put_TT1808"/>
</dbReference>
<evidence type="ECO:0000313" key="2">
    <source>
        <dbReference type="EMBL" id="PNG92179.1"/>
    </source>
</evidence>
<dbReference type="SUPFAM" id="SSF52980">
    <property type="entry name" value="Restriction endonuclease-like"/>
    <property type="match status" value="1"/>
</dbReference>
<keyword evidence="3" id="KW-1185">Reference proteome</keyword>
<accession>A0A2J7YWA6</accession>
<dbReference type="RefSeq" id="WP_102937033.1">
    <property type="nucleotide sequence ID" value="NZ_LJIW01000002.1"/>
</dbReference>
<proteinExistence type="predicted"/>
<dbReference type="AlphaFoldDB" id="A0A2J7YWA6"/>
<feature type="domain" description="Putative restriction endonuclease" evidence="1">
    <location>
        <begin position="20"/>
        <end position="177"/>
    </location>
</feature>
<gene>
    <name evidence="2" type="ORF">SMF913_27644</name>
</gene>
<dbReference type="InterPro" id="IPR011335">
    <property type="entry name" value="Restrct_endonuc-II-like"/>
</dbReference>
<name>A0A2J7YWA6_STRMQ</name>
<evidence type="ECO:0000313" key="3">
    <source>
        <dbReference type="Proteomes" id="UP000236520"/>
    </source>
</evidence>
<dbReference type="Proteomes" id="UP000236520">
    <property type="component" value="Unassembled WGS sequence"/>
</dbReference>